<feature type="domain" description="BTB" evidence="1">
    <location>
        <begin position="21"/>
        <end position="98"/>
    </location>
</feature>
<dbReference type="SUPFAM" id="SSF54695">
    <property type="entry name" value="POZ domain"/>
    <property type="match status" value="1"/>
</dbReference>
<gene>
    <name evidence="2" type="ORF">B0F90DRAFT_1815754</name>
</gene>
<evidence type="ECO:0000313" key="3">
    <source>
        <dbReference type="Proteomes" id="UP001203297"/>
    </source>
</evidence>
<name>A0AAD4M6Z6_9AGAM</name>
<evidence type="ECO:0000313" key="2">
    <source>
        <dbReference type="EMBL" id="KAI0304423.1"/>
    </source>
</evidence>
<proteinExistence type="predicted"/>
<dbReference type="AlphaFoldDB" id="A0AAD4M6Z6"/>
<dbReference type="CDD" id="cd18186">
    <property type="entry name" value="BTB_POZ_ZBTB_KLHL-like"/>
    <property type="match status" value="1"/>
</dbReference>
<dbReference type="InterPro" id="IPR000210">
    <property type="entry name" value="BTB/POZ_dom"/>
</dbReference>
<dbReference type="Proteomes" id="UP001203297">
    <property type="component" value="Unassembled WGS sequence"/>
</dbReference>
<dbReference type="PROSITE" id="PS50097">
    <property type="entry name" value="BTB"/>
    <property type="match status" value="1"/>
</dbReference>
<keyword evidence="3" id="KW-1185">Reference proteome</keyword>
<dbReference type="InterPro" id="IPR011333">
    <property type="entry name" value="SKP1/BTB/POZ_sf"/>
</dbReference>
<evidence type="ECO:0000259" key="1">
    <source>
        <dbReference type="PROSITE" id="PS50097"/>
    </source>
</evidence>
<organism evidence="2 3">
    <name type="scientific">Multifurca ochricompacta</name>
    <dbReference type="NCBI Taxonomy" id="376703"/>
    <lineage>
        <taxon>Eukaryota</taxon>
        <taxon>Fungi</taxon>
        <taxon>Dikarya</taxon>
        <taxon>Basidiomycota</taxon>
        <taxon>Agaricomycotina</taxon>
        <taxon>Agaricomycetes</taxon>
        <taxon>Russulales</taxon>
        <taxon>Russulaceae</taxon>
        <taxon>Multifurca</taxon>
    </lineage>
</organism>
<dbReference type="Pfam" id="PF00651">
    <property type="entry name" value="BTB"/>
    <property type="match status" value="1"/>
</dbReference>
<dbReference type="EMBL" id="WTXG01000007">
    <property type="protein sequence ID" value="KAI0304423.1"/>
    <property type="molecule type" value="Genomic_DNA"/>
</dbReference>
<accession>A0AAD4M6Z6</accession>
<protein>
    <recommendedName>
        <fullName evidence="1">BTB domain-containing protein</fullName>
    </recommendedName>
</protein>
<reference evidence="2" key="1">
    <citation type="journal article" date="2022" name="New Phytol.">
        <title>Evolutionary transition to the ectomycorrhizal habit in the genomes of a hyperdiverse lineage of mushroom-forming fungi.</title>
        <authorList>
            <person name="Looney B."/>
            <person name="Miyauchi S."/>
            <person name="Morin E."/>
            <person name="Drula E."/>
            <person name="Courty P.E."/>
            <person name="Kohler A."/>
            <person name="Kuo A."/>
            <person name="LaButti K."/>
            <person name="Pangilinan J."/>
            <person name="Lipzen A."/>
            <person name="Riley R."/>
            <person name="Andreopoulos W."/>
            <person name="He G."/>
            <person name="Johnson J."/>
            <person name="Nolan M."/>
            <person name="Tritt A."/>
            <person name="Barry K.W."/>
            <person name="Grigoriev I.V."/>
            <person name="Nagy L.G."/>
            <person name="Hibbett D."/>
            <person name="Henrissat B."/>
            <person name="Matheny P.B."/>
            <person name="Labbe J."/>
            <person name="Martin F.M."/>
        </authorList>
    </citation>
    <scope>NUCLEOTIDE SEQUENCE</scope>
    <source>
        <strain evidence="2">BPL690</strain>
    </source>
</reference>
<comment type="caution">
    <text evidence="2">The sequence shown here is derived from an EMBL/GenBank/DDBJ whole genome shotgun (WGS) entry which is preliminary data.</text>
</comment>
<sequence length="311" mass="35485">MDDLRFTIPPTTRSNPWFEDGNTILLVEDDNHNPSRAFKVHRGVLARQSEVFETMLDIPQPQPTSGADSIEQIDGCPVVRMYDLPDELSDLIKALYDGVTFHQRNVEDFYFLAGILRLASKYFVTHLRIQAIRYLTETWSHTIRGHDEMVAQALTAPSVDGTTYPYVHPLHVLNLAREVNMRTVVPSALYFLSIYSLKQLLSGDHPKLQNKHPSRPSNELSIHDVSQYTLMYQHRVNTILDFIRNTCGERTVDINCRAPKDCRRVFSRLASNINQSFTPRTGPFHNMAQAMQWIDDDEQSVGPASARSATK</sequence>
<dbReference type="Gene3D" id="3.30.710.10">
    <property type="entry name" value="Potassium Channel Kv1.1, Chain A"/>
    <property type="match status" value="1"/>
</dbReference>